<dbReference type="VEuPathDB" id="MicrosporidiaDB:DI09_13p360"/>
<dbReference type="EMBL" id="JMKJ01000044">
    <property type="protein sequence ID" value="KGG52747.1"/>
    <property type="molecule type" value="Genomic_DNA"/>
</dbReference>
<dbReference type="InterPro" id="IPR029035">
    <property type="entry name" value="DHS-like_NAD/FAD-binding_dom"/>
</dbReference>
<sequence>MLAEGQKPSLFPSTFSKGQKENEILDVSLKGNSENVLSKISQIASMIGRKNTTVVAVTGAGISVNAGIPVIYASYG</sequence>
<dbReference type="Proteomes" id="UP000029725">
    <property type="component" value="Unassembled WGS sequence"/>
</dbReference>
<accession>A0A098VUV5</accession>
<reference evidence="1 2" key="1">
    <citation type="submission" date="2014-04" db="EMBL/GenBank/DDBJ databases">
        <title>A new species of microsporidia sheds light on the evolution of extreme parasitism.</title>
        <authorList>
            <person name="Haag K.L."/>
            <person name="James T.Y."/>
            <person name="Larsson R."/>
            <person name="Schaer T.M."/>
            <person name="Refardt D."/>
            <person name="Pombert J.-F."/>
            <person name="Ebert D."/>
        </authorList>
    </citation>
    <scope>NUCLEOTIDE SEQUENCE [LARGE SCALE GENOMIC DNA]</scope>
    <source>
        <strain evidence="1 2">UGP3</strain>
        <tissue evidence="1">Spores</tissue>
    </source>
</reference>
<comment type="caution">
    <text evidence="1">The sequence shown here is derived from an EMBL/GenBank/DDBJ whole genome shotgun (WGS) entry which is preliminary data.</text>
</comment>
<name>A0A098VUV5_9MICR</name>
<protein>
    <submittedName>
        <fullName evidence="1">Uncharacterized protein</fullName>
    </submittedName>
</protein>
<dbReference type="Gene3D" id="3.40.50.1220">
    <property type="entry name" value="TPP-binding domain"/>
    <property type="match status" value="1"/>
</dbReference>
<evidence type="ECO:0000313" key="2">
    <source>
        <dbReference type="Proteomes" id="UP000029725"/>
    </source>
</evidence>
<dbReference type="AlphaFoldDB" id="A0A098VUV5"/>
<organism evidence="1 2">
    <name type="scientific">Mitosporidium daphniae</name>
    <dbReference type="NCBI Taxonomy" id="1485682"/>
    <lineage>
        <taxon>Eukaryota</taxon>
        <taxon>Fungi</taxon>
        <taxon>Fungi incertae sedis</taxon>
        <taxon>Microsporidia</taxon>
        <taxon>Mitosporidium</taxon>
    </lineage>
</organism>
<dbReference type="HOGENOM" id="CLU_2655034_0_0_1"/>
<evidence type="ECO:0000313" key="1">
    <source>
        <dbReference type="EMBL" id="KGG52747.1"/>
    </source>
</evidence>
<gene>
    <name evidence="1" type="ORF">DI09_13p360</name>
</gene>
<dbReference type="SUPFAM" id="SSF52467">
    <property type="entry name" value="DHS-like NAD/FAD-binding domain"/>
    <property type="match status" value="1"/>
</dbReference>
<keyword evidence="2" id="KW-1185">Reference proteome</keyword>
<proteinExistence type="predicted"/>
<dbReference type="GeneID" id="25258394"/>
<dbReference type="RefSeq" id="XP_013239174.1">
    <property type="nucleotide sequence ID" value="XM_013383720.1"/>
</dbReference>